<keyword evidence="2" id="KW-1185">Reference proteome</keyword>
<dbReference type="Proteomes" id="UP001597344">
    <property type="component" value="Unassembled WGS sequence"/>
</dbReference>
<evidence type="ECO:0000313" key="2">
    <source>
        <dbReference type="Proteomes" id="UP001597344"/>
    </source>
</evidence>
<evidence type="ECO:0000313" key="1">
    <source>
        <dbReference type="EMBL" id="MFD2188034.1"/>
    </source>
</evidence>
<dbReference type="PANTHER" id="PTHR39186">
    <property type="entry name" value="DUF2071 FAMILY PROTEIN"/>
    <property type="match status" value="1"/>
</dbReference>
<organism evidence="1 2">
    <name type="scientific">Aquimarina celericrescens</name>
    <dbReference type="NCBI Taxonomy" id="1964542"/>
    <lineage>
        <taxon>Bacteria</taxon>
        <taxon>Pseudomonadati</taxon>
        <taxon>Bacteroidota</taxon>
        <taxon>Flavobacteriia</taxon>
        <taxon>Flavobacteriales</taxon>
        <taxon>Flavobacteriaceae</taxon>
        <taxon>Aquimarina</taxon>
    </lineage>
</organism>
<dbReference type="Pfam" id="PF09844">
    <property type="entry name" value="DUF2071"/>
    <property type="match status" value="1"/>
</dbReference>
<dbReference type="PANTHER" id="PTHR39186:SF1">
    <property type="entry name" value="DUF2071 DOMAIN-CONTAINING PROTEIN"/>
    <property type="match status" value="1"/>
</dbReference>
<sequence>MSFLTAEWRNLAFANYEIDPKVLEKYVPYGTELDLWQSKCYVSLIGFMFKNVKLLGFSIPFHKNFEEVNLRFYVKRYENKVLKRGVVFVKEIVPKPALSWVANTVYKEKYETLPMQHLWKNQESSKLFRYEWKKKGKWQSLEVETGYDSKPIEKDSITEFITEHYWGYAKINSQKTNEYQVTHPRWNVLEILDYNINVDFGLIYGTDFSFLDTKKPDSVMLAEGSEITIESKRILQITS</sequence>
<proteinExistence type="predicted"/>
<dbReference type="EMBL" id="JBHUHY010000015">
    <property type="protein sequence ID" value="MFD2188034.1"/>
    <property type="molecule type" value="Genomic_DNA"/>
</dbReference>
<dbReference type="RefSeq" id="WP_378321040.1">
    <property type="nucleotide sequence ID" value="NZ_JBHUHY010000015.1"/>
</dbReference>
<gene>
    <name evidence="1" type="ORF">ACFSJT_14625</name>
</gene>
<accession>A0ABW5AYE2</accession>
<reference evidence="2" key="1">
    <citation type="journal article" date="2019" name="Int. J. Syst. Evol. Microbiol.">
        <title>The Global Catalogue of Microorganisms (GCM) 10K type strain sequencing project: providing services to taxonomists for standard genome sequencing and annotation.</title>
        <authorList>
            <consortium name="The Broad Institute Genomics Platform"/>
            <consortium name="The Broad Institute Genome Sequencing Center for Infectious Disease"/>
            <person name="Wu L."/>
            <person name="Ma J."/>
        </authorList>
    </citation>
    <scope>NUCLEOTIDE SEQUENCE [LARGE SCALE GENOMIC DNA]</scope>
    <source>
        <strain evidence="2">DT92</strain>
    </source>
</reference>
<comment type="caution">
    <text evidence="1">The sequence shown here is derived from an EMBL/GenBank/DDBJ whole genome shotgun (WGS) entry which is preliminary data.</text>
</comment>
<name>A0ABW5AYE2_9FLAO</name>
<dbReference type="InterPro" id="IPR018644">
    <property type="entry name" value="DUF2071"/>
</dbReference>
<protein>
    <submittedName>
        <fullName evidence="1">YqjF family protein</fullName>
    </submittedName>
</protein>